<dbReference type="Proteomes" id="UP001589867">
    <property type="component" value="Unassembled WGS sequence"/>
</dbReference>
<protein>
    <submittedName>
        <fullName evidence="4">DUF2207 family protein</fullName>
    </submittedName>
</protein>
<feature type="transmembrane region" description="Helical" evidence="2">
    <location>
        <begin position="199"/>
        <end position="218"/>
    </location>
</feature>
<keyword evidence="2" id="KW-1133">Transmembrane helix</keyword>
<keyword evidence="2" id="KW-0472">Membrane</keyword>
<feature type="transmembrane region" description="Helical" evidence="2">
    <location>
        <begin position="6"/>
        <end position="26"/>
    </location>
</feature>
<dbReference type="EMBL" id="JBHLUH010000009">
    <property type="protein sequence ID" value="MFC0527605.1"/>
    <property type="molecule type" value="Genomic_DNA"/>
</dbReference>
<name>A0ABV6LYV0_9ACTN</name>
<evidence type="ECO:0000313" key="4">
    <source>
        <dbReference type="EMBL" id="MFC0527605.1"/>
    </source>
</evidence>
<feature type="domain" description="Predicted membrane protein YciQ-like C-terminal" evidence="3">
    <location>
        <begin position="48"/>
        <end position="270"/>
    </location>
</feature>
<dbReference type="InterPro" id="IPR048389">
    <property type="entry name" value="YciQ-like_C"/>
</dbReference>
<keyword evidence="5" id="KW-1185">Reference proteome</keyword>
<comment type="caution">
    <text evidence="4">The sequence shown here is derived from an EMBL/GenBank/DDBJ whole genome shotgun (WGS) entry which is preliminary data.</text>
</comment>
<evidence type="ECO:0000259" key="3">
    <source>
        <dbReference type="Pfam" id="PF20990"/>
    </source>
</evidence>
<organism evidence="4 5">
    <name type="scientific">Phytohabitans kaempferiae</name>
    <dbReference type="NCBI Taxonomy" id="1620943"/>
    <lineage>
        <taxon>Bacteria</taxon>
        <taxon>Bacillati</taxon>
        <taxon>Actinomycetota</taxon>
        <taxon>Actinomycetes</taxon>
        <taxon>Micromonosporales</taxon>
        <taxon>Micromonosporaceae</taxon>
    </lineage>
</organism>
<dbReference type="Pfam" id="PF20990">
    <property type="entry name" value="DUF2207_C"/>
    <property type="match status" value="1"/>
</dbReference>
<accession>A0ABV6LYV0</accession>
<feature type="transmembrane region" description="Helical" evidence="2">
    <location>
        <begin position="317"/>
        <end position="336"/>
    </location>
</feature>
<sequence length="621" mass="66501">MDDRALLDLAIGGLAVAGWLLAYGLARLVTRPASPPPDPATPDLGAEPPAVVSLLVNRWQVTEDAAESTLLDLAARRFLELRQPAADPMRTTVHLPSTAPDESGLRPYERRVLSRIRGLAVGGVVPLSALTFRDEGRAKSWNKRLRAEVVADARAAGLSRRRFGPGVTAVLVTLAVLAALGTGAAAFHYALWSDSEDNAAFPVALVTFMVLTGIAGLSPGERDTPLGRQVAARWLGVRAWLRGHEQFAELPPASVTVWDRYLAYGAAVGATRLTSAVLDLGMGNRALVWSSFGGTWHRVRVRYPRFWPRYGRPLSNLLVRSLVCLAIGAALVWLLPGGLDSLADIDGTGRRAPDPVGDGIFAVGALLLLFGLYLLVRALADLATERTITGEVLWLEVWNSSSQGNDSPPRPWLHYLAVDDGTADRTTAWGLPSEWASRCQDGDTVTIRVRPWSRRIVDLTVVGHGRSRQLTEPATGDLGPTPPTGAPGPVPATPRAPVTVELLTVEEVTRALGQPVRTGDAMALGGVIGGTQYLSAERGRPLLLVQTVTGAPARWAWRANSRGQELPGIGDGAYASGDRAALRLGDTTLVLTLLGEARGRHTYLPWLLAQCATRLGTERRV</sequence>
<proteinExistence type="predicted"/>
<evidence type="ECO:0000313" key="5">
    <source>
        <dbReference type="Proteomes" id="UP001589867"/>
    </source>
</evidence>
<reference evidence="4 5" key="1">
    <citation type="submission" date="2024-09" db="EMBL/GenBank/DDBJ databases">
        <authorList>
            <person name="Sun Q."/>
            <person name="Mori K."/>
        </authorList>
    </citation>
    <scope>NUCLEOTIDE SEQUENCE [LARGE SCALE GENOMIC DNA]</scope>
    <source>
        <strain evidence="4 5">TBRC 3947</strain>
    </source>
</reference>
<gene>
    <name evidence="4" type="ORF">ACFFIA_08035</name>
</gene>
<feature type="region of interest" description="Disordered" evidence="1">
    <location>
        <begin position="468"/>
        <end position="491"/>
    </location>
</feature>
<keyword evidence="2" id="KW-0812">Transmembrane</keyword>
<dbReference type="RefSeq" id="WP_377247833.1">
    <property type="nucleotide sequence ID" value="NZ_JBHLUH010000009.1"/>
</dbReference>
<feature type="transmembrane region" description="Helical" evidence="2">
    <location>
        <begin position="356"/>
        <end position="376"/>
    </location>
</feature>
<feature type="compositionally biased region" description="Pro residues" evidence="1">
    <location>
        <begin position="480"/>
        <end position="491"/>
    </location>
</feature>
<feature type="transmembrane region" description="Helical" evidence="2">
    <location>
        <begin position="163"/>
        <end position="187"/>
    </location>
</feature>
<evidence type="ECO:0000256" key="1">
    <source>
        <dbReference type="SAM" id="MobiDB-lite"/>
    </source>
</evidence>
<evidence type="ECO:0000256" key="2">
    <source>
        <dbReference type="SAM" id="Phobius"/>
    </source>
</evidence>